<dbReference type="Proteomes" id="UP000199476">
    <property type="component" value="Unassembled WGS sequence"/>
</dbReference>
<dbReference type="STRING" id="321763.SAMN04488692_11522"/>
<dbReference type="PROSITE" id="PS51014">
    <property type="entry name" value="COBK_CBIJ"/>
    <property type="match status" value="1"/>
</dbReference>
<protein>
    <submittedName>
        <fullName evidence="4">Precorrin-6A/cobalt-precorrin-6A reductase</fullName>
    </submittedName>
</protein>
<dbReference type="PANTHER" id="PTHR36925:SF1">
    <property type="entry name" value="COBALT-PRECORRIN-6A REDUCTASE"/>
    <property type="match status" value="1"/>
</dbReference>
<name>A0A1G9Q2Y0_9FIRM</name>
<dbReference type="Pfam" id="PF02571">
    <property type="entry name" value="CbiJ"/>
    <property type="match status" value="1"/>
</dbReference>
<dbReference type="EMBL" id="FNGO01000015">
    <property type="protein sequence ID" value="SDM05081.1"/>
    <property type="molecule type" value="Genomic_DNA"/>
</dbReference>
<accession>A0A1G9Q2Y0</accession>
<keyword evidence="5" id="KW-1185">Reference proteome</keyword>
<keyword evidence="2" id="KW-0169">Cobalamin biosynthesis</keyword>
<gene>
    <name evidence="4" type="ORF">SAMN04488692_11522</name>
</gene>
<evidence type="ECO:0000313" key="5">
    <source>
        <dbReference type="Proteomes" id="UP000199476"/>
    </source>
</evidence>
<dbReference type="OrthoDB" id="9780707at2"/>
<dbReference type="AlphaFoldDB" id="A0A1G9Q2Y0"/>
<evidence type="ECO:0000256" key="2">
    <source>
        <dbReference type="ARBA" id="ARBA00022573"/>
    </source>
</evidence>
<dbReference type="GO" id="GO:0016994">
    <property type="term" value="F:precorrin-6A reductase activity"/>
    <property type="evidence" value="ECO:0007669"/>
    <property type="project" value="InterPro"/>
</dbReference>
<dbReference type="GO" id="GO:0009236">
    <property type="term" value="P:cobalamin biosynthetic process"/>
    <property type="evidence" value="ECO:0007669"/>
    <property type="project" value="UniProtKB-UniPathway"/>
</dbReference>
<dbReference type="NCBIfam" id="TIGR00715">
    <property type="entry name" value="precor6x_red"/>
    <property type="match status" value="1"/>
</dbReference>
<dbReference type="InterPro" id="IPR003723">
    <property type="entry name" value="Precorrin-6x_reduct"/>
</dbReference>
<evidence type="ECO:0000313" key="4">
    <source>
        <dbReference type="EMBL" id="SDM05081.1"/>
    </source>
</evidence>
<keyword evidence="3" id="KW-0560">Oxidoreductase</keyword>
<comment type="pathway">
    <text evidence="1">Cofactor biosynthesis; adenosylcobalamin biosynthesis.</text>
</comment>
<evidence type="ECO:0000256" key="1">
    <source>
        <dbReference type="ARBA" id="ARBA00004953"/>
    </source>
</evidence>
<sequence length="250" mass="27838">MILLLGGTGEARKIADRLEKRHVNVIISVTTGYGADLLVDLDVEVRQQKLERGSLKALIGERDIKTVIDATHPFARRITDLALAVCREMGVDYYRLERPEAERPQAGELISVSDFREAAEKAEGYSRIFLTTGSGNLEKFVEAVGDPGALYPRLLPLKKFVGRADKAGIPPENIIAMRGPFSREFNRALIEEYDFQLLITKASGRTGGVREKLKAAAEKNIPVIMVERPDFDYPQKADSVDELLEILEIN</sequence>
<reference evidence="4 5" key="1">
    <citation type="submission" date="2016-10" db="EMBL/GenBank/DDBJ databases">
        <authorList>
            <person name="de Groot N.N."/>
        </authorList>
    </citation>
    <scope>NUCLEOTIDE SEQUENCE [LARGE SCALE GENOMIC DNA]</scope>
    <source>
        <strain evidence="4 5">SLAS-1</strain>
    </source>
</reference>
<proteinExistence type="predicted"/>
<evidence type="ECO:0000256" key="3">
    <source>
        <dbReference type="ARBA" id="ARBA00023002"/>
    </source>
</evidence>
<organism evidence="4 5">
    <name type="scientific">Halarsenatibacter silvermanii</name>
    <dbReference type="NCBI Taxonomy" id="321763"/>
    <lineage>
        <taxon>Bacteria</taxon>
        <taxon>Bacillati</taxon>
        <taxon>Bacillota</taxon>
        <taxon>Clostridia</taxon>
        <taxon>Halanaerobiales</taxon>
        <taxon>Halarsenatibacteraceae</taxon>
        <taxon>Halarsenatibacter</taxon>
    </lineage>
</organism>
<dbReference type="RefSeq" id="WP_089760731.1">
    <property type="nucleotide sequence ID" value="NZ_FNGO01000015.1"/>
</dbReference>
<dbReference type="UniPathway" id="UPA00148"/>
<dbReference type="PANTHER" id="PTHR36925">
    <property type="entry name" value="COBALT-PRECORRIN-6A REDUCTASE"/>
    <property type="match status" value="1"/>
</dbReference>